<dbReference type="InterPro" id="IPR007833">
    <property type="entry name" value="Capsule_polysaccharide_synth"/>
</dbReference>
<protein>
    <recommendedName>
        <fullName evidence="3">Capsular biosynthesis protein</fullName>
    </recommendedName>
</protein>
<sequence>MSIYKFEEAGNTAYDLPGCRAAPKLRIALLQGPVGPFFNHLKVKLEQSNFDVWRVSFNAGDALFSRRKRRINFRGNSEDWRNWFLEFVISQQLDFIILFGAERRIHRVAKEVAKARGVPLISLEEGYLRPGYITAELDGNNATSPLAGKLPSENFVPKNDTALLPIDFNGLRKMLFYAAAYYTVQSVFTFGKRKELLHRSISLHRETFYWFRNLYRRITSGSHNLSKIENLVKHFCGKYYLVPLQVAADGQIQFNALGWSVEKLVLQSINSFANSAPGYCRLVFKIHPMERGHSNCRKLILRRAAKLGISDRVDVIETGSLGLLAQHAAGMITINSTSGLSAIYHGTPLMVIGKAIYANEKLAWCAHGEPNFDLFWKGSFAAKSSLREKYLLWIKEKALIKGDFYSTRGIATACDNLVARLECTEF</sequence>
<name>A0ABY4W709_9PROT</name>
<evidence type="ECO:0000313" key="1">
    <source>
        <dbReference type="EMBL" id="USG62797.1"/>
    </source>
</evidence>
<gene>
    <name evidence="1" type="ORF">NBZ79_07390</name>
</gene>
<dbReference type="Proteomes" id="UP001056291">
    <property type="component" value="Chromosome"/>
</dbReference>
<evidence type="ECO:0008006" key="3">
    <source>
        <dbReference type="Google" id="ProtNLM"/>
    </source>
</evidence>
<reference evidence="1" key="1">
    <citation type="submission" date="2022-06" db="EMBL/GenBank/DDBJ databases">
        <title>Sneathiella actinostolidae sp. nov., isolated from a sea anemonein the Western Pacific Ocean.</title>
        <authorList>
            <person name="Wei M.J."/>
        </authorList>
    </citation>
    <scope>NUCLEOTIDE SEQUENCE</scope>
    <source>
        <strain evidence="1">PHK-P5</strain>
    </source>
</reference>
<accession>A0ABY4W709</accession>
<proteinExistence type="predicted"/>
<dbReference type="RefSeq" id="WP_251936946.1">
    <property type="nucleotide sequence ID" value="NZ_CP098747.1"/>
</dbReference>
<dbReference type="EMBL" id="CP098747">
    <property type="protein sequence ID" value="USG62797.1"/>
    <property type="molecule type" value="Genomic_DNA"/>
</dbReference>
<keyword evidence="2" id="KW-1185">Reference proteome</keyword>
<evidence type="ECO:0000313" key="2">
    <source>
        <dbReference type="Proteomes" id="UP001056291"/>
    </source>
</evidence>
<organism evidence="1 2">
    <name type="scientific">Sneathiella marina</name>
    <dbReference type="NCBI Taxonomy" id="2950108"/>
    <lineage>
        <taxon>Bacteria</taxon>
        <taxon>Pseudomonadati</taxon>
        <taxon>Pseudomonadota</taxon>
        <taxon>Alphaproteobacteria</taxon>
        <taxon>Sneathiellales</taxon>
        <taxon>Sneathiellaceae</taxon>
        <taxon>Sneathiella</taxon>
    </lineage>
</organism>
<dbReference type="Pfam" id="PF05159">
    <property type="entry name" value="Capsule_synth"/>
    <property type="match status" value="1"/>
</dbReference>